<dbReference type="GO" id="GO:0006081">
    <property type="term" value="P:aldehyde metabolic process"/>
    <property type="evidence" value="ECO:0007669"/>
    <property type="project" value="InterPro"/>
</dbReference>
<gene>
    <name evidence="7" type="primary">ALDH3A2</name>
    <name evidence="7" type="ORF">Cantr_01262</name>
</gene>
<dbReference type="OrthoDB" id="440325at2759"/>
<evidence type="ECO:0000313" key="7">
    <source>
        <dbReference type="EMBL" id="RCK65340.1"/>
    </source>
</evidence>
<dbReference type="GO" id="GO:0005737">
    <property type="term" value="C:cytoplasm"/>
    <property type="evidence" value="ECO:0007669"/>
    <property type="project" value="TreeGrafter"/>
</dbReference>
<dbReference type="AlphaFoldDB" id="A0A367YI17"/>
<proteinExistence type="inferred from homology"/>
<dbReference type="InterPro" id="IPR029510">
    <property type="entry name" value="Ald_DH_CS_GLU"/>
</dbReference>
<evidence type="ECO:0000256" key="2">
    <source>
        <dbReference type="ARBA" id="ARBA00023002"/>
    </source>
</evidence>
<evidence type="ECO:0000256" key="5">
    <source>
        <dbReference type="SAM" id="MobiDB-lite"/>
    </source>
</evidence>
<comment type="similarity">
    <text evidence="1 4">Belongs to the aldehyde dehydrogenase family.</text>
</comment>
<dbReference type="SUPFAM" id="SSF53720">
    <property type="entry name" value="ALDH-like"/>
    <property type="match status" value="1"/>
</dbReference>
<evidence type="ECO:0000256" key="3">
    <source>
        <dbReference type="PROSITE-ProRule" id="PRU10007"/>
    </source>
</evidence>
<feature type="domain" description="Aldehyde dehydrogenase" evidence="6">
    <location>
        <begin position="171"/>
        <end position="210"/>
    </location>
</feature>
<feature type="region of interest" description="Disordered" evidence="5">
    <location>
        <begin position="1"/>
        <end position="76"/>
    </location>
</feature>
<dbReference type="STRING" id="5486.A0A367YI17"/>
<keyword evidence="8" id="KW-1185">Reference proteome</keyword>
<organism evidence="7 8">
    <name type="scientific">Candida viswanathii</name>
    <dbReference type="NCBI Taxonomy" id="5486"/>
    <lineage>
        <taxon>Eukaryota</taxon>
        <taxon>Fungi</taxon>
        <taxon>Dikarya</taxon>
        <taxon>Ascomycota</taxon>
        <taxon>Saccharomycotina</taxon>
        <taxon>Pichiomycetes</taxon>
        <taxon>Debaryomycetaceae</taxon>
        <taxon>Candida/Lodderomyces clade</taxon>
        <taxon>Candida</taxon>
    </lineage>
</organism>
<keyword evidence="2 4" id="KW-0560">Oxidoreductase</keyword>
<feature type="domain" description="Aldehyde dehydrogenase" evidence="6">
    <location>
        <begin position="214"/>
        <end position="309"/>
    </location>
</feature>
<dbReference type="EMBL" id="QLNQ01000020">
    <property type="protein sequence ID" value="RCK65340.1"/>
    <property type="molecule type" value="Genomic_DNA"/>
</dbReference>
<feature type="compositionally biased region" description="Low complexity" evidence="5">
    <location>
        <begin position="46"/>
        <end position="66"/>
    </location>
</feature>
<protein>
    <submittedName>
        <fullName evidence="7">Fatty aldehyde dehydrogenase</fullName>
    </submittedName>
</protein>
<dbReference type="PANTHER" id="PTHR43570:SF16">
    <property type="entry name" value="ALDEHYDE DEHYDROGENASE TYPE III, ISOFORM Q"/>
    <property type="match status" value="1"/>
</dbReference>
<sequence>MNHLKNTITTNGIPTNISQDAAPELEPVEQTSDSELPTTKVAVRRSSSASSKSTNGSAAATAASKANDNDSDGSKLDTAESYVDVKKETEALVESKSLASTVDDTSVLQYTPLSEIPGGVKRLSMGSTAVRPTHWSLVTGLNELLYTMSQLHKWSKPLPVDELPLNLMINPTYVERIPVGTVLVIAAFNYPLFVSISPIAGAIAAGNTVVSGCFYAVNGSVPETTELLNQKFDKIIYTGSETVGKIIAKKAAETLTPAILELGGKSPALFWTTLPTKTCQLLPPYCLGRYANAGQTCIGVDYVLVAKSNTTSSSSFEGRYRERVLPQC</sequence>
<dbReference type="PROSITE" id="PS00687">
    <property type="entry name" value="ALDEHYDE_DEHYDR_GLU"/>
    <property type="match status" value="1"/>
</dbReference>
<dbReference type="PANTHER" id="PTHR43570">
    <property type="entry name" value="ALDEHYDE DEHYDROGENASE"/>
    <property type="match status" value="1"/>
</dbReference>
<evidence type="ECO:0000259" key="6">
    <source>
        <dbReference type="Pfam" id="PF00171"/>
    </source>
</evidence>
<feature type="compositionally biased region" description="Low complexity" evidence="5">
    <location>
        <begin position="1"/>
        <end position="17"/>
    </location>
</feature>
<accession>A0A367YI17</accession>
<dbReference type="InterPro" id="IPR015590">
    <property type="entry name" value="Aldehyde_DH_dom"/>
</dbReference>
<dbReference type="Proteomes" id="UP000253472">
    <property type="component" value="Unassembled WGS sequence"/>
</dbReference>
<evidence type="ECO:0000256" key="1">
    <source>
        <dbReference type="ARBA" id="ARBA00009986"/>
    </source>
</evidence>
<comment type="caution">
    <text evidence="7">The sequence shown here is derived from an EMBL/GenBank/DDBJ whole genome shotgun (WGS) entry which is preliminary data.</text>
</comment>
<name>A0A367YI17_9ASCO</name>
<dbReference type="InterPro" id="IPR016162">
    <property type="entry name" value="Ald_DH_N"/>
</dbReference>
<reference evidence="7 8" key="1">
    <citation type="submission" date="2018-06" db="EMBL/GenBank/DDBJ databases">
        <title>Whole genome sequencing of Candida tropicalis (genome annotated by CSBL at Korea University).</title>
        <authorList>
            <person name="Ahn J."/>
        </authorList>
    </citation>
    <scope>NUCLEOTIDE SEQUENCE [LARGE SCALE GENOMIC DNA]</scope>
    <source>
        <strain evidence="7 8">ATCC 20962</strain>
    </source>
</reference>
<evidence type="ECO:0000313" key="8">
    <source>
        <dbReference type="Proteomes" id="UP000253472"/>
    </source>
</evidence>
<dbReference type="Pfam" id="PF00171">
    <property type="entry name" value="Aldedh"/>
    <property type="match status" value="2"/>
</dbReference>
<dbReference type="InterPro" id="IPR012394">
    <property type="entry name" value="Aldehyde_DH_NAD(P)"/>
</dbReference>
<dbReference type="GO" id="GO:0004029">
    <property type="term" value="F:aldehyde dehydrogenase (NAD+) activity"/>
    <property type="evidence" value="ECO:0007669"/>
    <property type="project" value="TreeGrafter"/>
</dbReference>
<evidence type="ECO:0000256" key="4">
    <source>
        <dbReference type="RuleBase" id="RU003345"/>
    </source>
</evidence>
<dbReference type="Gene3D" id="3.40.605.10">
    <property type="entry name" value="Aldehyde Dehydrogenase, Chain A, domain 1"/>
    <property type="match status" value="2"/>
</dbReference>
<dbReference type="Gene3D" id="3.40.309.10">
    <property type="entry name" value="Aldehyde Dehydrogenase, Chain A, domain 2"/>
    <property type="match status" value="1"/>
</dbReference>
<dbReference type="InterPro" id="IPR016163">
    <property type="entry name" value="Ald_DH_C"/>
</dbReference>
<dbReference type="InterPro" id="IPR016161">
    <property type="entry name" value="Ald_DH/histidinol_DH"/>
</dbReference>
<feature type="active site" evidence="3">
    <location>
        <position position="261"/>
    </location>
</feature>